<feature type="region of interest" description="Disordered" evidence="8">
    <location>
        <begin position="505"/>
        <end position="551"/>
    </location>
</feature>
<dbReference type="SMART" id="SM00408">
    <property type="entry name" value="IGc2"/>
    <property type="match status" value="6"/>
</dbReference>
<keyword evidence="6" id="KW-0067">ATP-binding</keyword>
<dbReference type="GO" id="GO:0045989">
    <property type="term" value="P:positive regulation of striated muscle contraction"/>
    <property type="evidence" value="ECO:0007669"/>
    <property type="project" value="UniProtKB-ARBA"/>
</dbReference>
<evidence type="ECO:0000256" key="7">
    <source>
        <dbReference type="ARBA" id="ARBA00023319"/>
    </source>
</evidence>
<feature type="domain" description="Ig-like" evidence="9">
    <location>
        <begin position="825"/>
        <end position="914"/>
    </location>
</feature>
<protein>
    <submittedName>
        <fullName evidence="10">Titin</fullName>
    </submittedName>
</protein>
<keyword evidence="11" id="KW-1185">Reference proteome</keyword>
<dbReference type="FunFam" id="2.60.40.10:FF:000425">
    <property type="entry name" value="Myosin light chain kinase"/>
    <property type="match status" value="2"/>
</dbReference>
<evidence type="ECO:0000256" key="8">
    <source>
        <dbReference type="SAM" id="MobiDB-lite"/>
    </source>
</evidence>
<organism evidence="10 11">
    <name type="scientific">Merluccius polli</name>
    <name type="common">Benguela hake</name>
    <name type="synonym">Merluccius cadenati</name>
    <dbReference type="NCBI Taxonomy" id="89951"/>
    <lineage>
        <taxon>Eukaryota</taxon>
        <taxon>Metazoa</taxon>
        <taxon>Chordata</taxon>
        <taxon>Craniata</taxon>
        <taxon>Vertebrata</taxon>
        <taxon>Euteleostomi</taxon>
        <taxon>Actinopterygii</taxon>
        <taxon>Neopterygii</taxon>
        <taxon>Teleostei</taxon>
        <taxon>Neoteleostei</taxon>
        <taxon>Acanthomorphata</taxon>
        <taxon>Zeiogadaria</taxon>
        <taxon>Gadariae</taxon>
        <taxon>Gadiformes</taxon>
        <taxon>Gadoidei</taxon>
        <taxon>Merlucciidae</taxon>
        <taxon>Merluccius</taxon>
    </lineage>
</organism>
<evidence type="ECO:0000256" key="5">
    <source>
        <dbReference type="ARBA" id="ARBA00022741"/>
    </source>
</evidence>
<dbReference type="CDD" id="cd00096">
    <property type="entry name" value="Ig"/>
    <property type="match status" value="1"/>
</dbReference>
<dbReference type="InterPro" id="IPR003599">
    <property type="entry name" value="Ig_sub"/>
</dbReference>
<dbReference type="SUPFAM" id="SSF48726">
    <property type="entry name" value="Immunoglobulin"/>
    <property type="match status" value="7"/>
</dbReference>
<dbReference type="InterPro" id="IPR013098">
    <property type="entry name" value="Ig_I-set"/>
</dbReference>
<evidence type="ECO:0000256" key="6">
    <source>
        <dbReference type="ARBA" id="ARBA00022840"/>
    </source>
</evidence>
<dbReference type="GO" id="GO:0005737">
    <property type="term" value="C:cytoplasm"/>
    <property type="evidence" value="ECO:0007669"/>
    <property type="project" value="UniProtKB-SubCell"/>
</dbReference>
<dbReference type="FunFam" id="2.60.40.10:FF:001328">
    <property type="entry name" value="titin isoform X1"/>
    <property type="match status" value="1"/>
</dbReference>
<comment type="caution">
    <text evidence="10">The sequence shown here is derived from an EMBL/GenBank/DDBJ whole genome shotgun (WGS) entry which is preliminary data.</text>
</comment>
<feature type="domain" description="Ig-like" evidence="9">
    <location>
        <begin position="1813"/>
        <end position="1890"/>
    </location>
</feature>
<dbReference type="InterPro" id="IPR007110">
    <property type="entry name" value="Ig-like_dom"/>
</dbReference>
<dbReference type="InterPro" id="IPR003598">
    <property type="entry name" value="Ig_sub2"/>
</dbReference>
<evidence type="ECO:0000313" key="11">
    <source>
        <dbReference type="Proteomes" id="UP001174136"/>
    </source>
</evidence>
<evidence type="ECO:0000256" key="3">
    <source>
        <dbReference type="ARBA" id="ARBA00022490"/>
    </source>
</evidence>
<dbReference type="InterPro" id="IPR013783">
    <property type="entry name" value="Ig-like_fold"/>
</dbReference>
<dbReference type="FunFam" id="2.60.40.10:FF:002522">
    <property type="entry name" value="Titin b"/>
    <property type="match status" value="1"/>
</dbReference>
<comment type="similarity">
    <text evidence="2">Belongs to the protein kinase superfamily. CAMK Ser/Thr protein kinase family.</text>
</comment>
<dbReference type="GO" id="GO:0005524">
    <property type="term" value="F:ATP binding"/>
    <property type="evidence" value="ECO:0007669"/>
    <property type="project" value="UniProtKB-KW"/>
</dbReference>
<keyword evidence="5" id="KW-0547">Nucleotide-binding</keyword>
<feature type="domain" description="Ig-like" evidence="9">
    <location>
        <begin position="400"/>
        <end position="488"/>
    </location>
</feature>
<comment type="subcellular location">
    <subcellularLocation>
        <location evidence="1">Cytoplasm</location>
    </subcellularLocation>
</comment>
<evidence type="ECO:0000256" key="4">
    <source>
        <dbReference type="ARBA" id="ARBA00022737"/>
    </source>
</evidence>
<dbReference type="PROSITE" id="PS50835">
    <property type="entry name" value="IG_LIKE"/>
    <property type="match status" value="6"/>
</dbReference>
<dbReference type="EMBL" id="JAOPHQ010003412">
    <property type="protein sequence ID" value="KAK0143522.1"/>
    <property type="molecule type" value="Genomic_DNA"/>
</dbReference>
<keyword evidence="4" id="KW-0677">Repeat</keyword>
<dbReference type="InterPro" id="IPR036179">
    <property type="entry name" value="Ig-like_dom_sf"/>
</dbReference>
<evidence type="ECO:0000259" key="9">
    <source>
        <dbReference type="PROSITE" id="PS50835"/>
    </source>
</evidence>
<proteinExistence type="inferred from homology"/>
<dbReference type="FunFam" id="2.60.40.10:FF:000107">
    <property type="entry name" value="Myosin, light chain kinase a"/>
    <property type="match status" value="1"/>
</dbReference>
<dbReference type="FunFam" id="2.60.40.10:FF:000145">
    <property type="entry name" value="Myosin light chain kinase, smooth muscle"/>
    <property type="match status" value="1"/>
</dbReference>
<dbReference type="Proteomes" id="UP001174136">
    <property type="component" value="Unassembled WGS sequence"/>
</dbReference>
<feature type="domain" description="Ig-like" evidence="9">
    <location>
        <begin position="136"/>
        <end position="224"/>
    </location>
</feature>
<dbReference type="PANTHER" id="PTHR47633:SF4">
    <property type="entry name" value="MYOPALLADIN ISOFORM X1"/>
    <property type="match status" value="1"/>
</dbReference>
<dbReference type="GO" id="GO:0003007">
    <property type="term" value="P:heart morphogenesis"/>
    <property type="evidence" value="ECO:0007669"/>
    <property type="project" value="UniProtKB-ARBA"/>
</dbReference>
<feature type="domain" description="Ig-like" evidence="9">
    <location>
        <begin position="242"/>
        <end position="335"/>
    </location>
</feature>
<dbReference type="FunFam" id="2.60.40.10:FF:001213">
    <property type="entry name" value="titin isoform X1"/>
    <property type="match status" value="1"/>
</dbReference>
<evidence type="ECO:0000256" key="1">
    <source>
        <dbReference type="ARBA" id="ARBA00004496"/>
    </source>
</evidence>
<feature type="compositionally biased region" description="Basic and acidic residues" evidence="8">
    <location>
        <begin position="536"/>
        <end position="546"/>
    </location>
</feature>
<dbReference type="GO" id="GO:0055013">
    <property type="term" value="P:cardiac muscle cell development"/>
    <property type="evidence" value="ECO:0007669"/>
    <property type="project" value="UniProtKB-ARBA"/>
</dbReference>
<dbReference type="GO" id="GO:0060298">
    <property type="term" value="P:positive regulation of sarcomere organization"/>
    <property type="evidence" value="ECO:0007669"/>
    <property type="project" value="UniProtKB-ARBA"/>
</dbReference>
<dbReference type="SMART" id="SM00409">
    <property type="entry name" value="IG"/>
    <property type="match status" value="7"/>
</dbReference>
<evidence type="ECO:0000313" key="10">
    <source>
        <dbReference type="EMBL" id="KAK0143522.1"/>
    </source>
</evidence>
<dbReference type="Gene3D" id="2.60.40.10">
    <property type="entry name" value="Immunoglobulins"/>
    <property type="match status" value="7"/>
</dbReference>
<keyword evidence="3" id="KW-0963">Cytoplasm</keyword>
<feature type="domain" description="Ig-like" evidence="9">
    <location>
        <begin position="713"/>
        <end position="803"/>
    </location>
</feature>
<name>A0AA47MP22_MERPO</name>
<reference evidence="10" key="1">
    <citation type="journal article" date="2023" name="Front. Mar. Sci.">
        <title>A new Merluccius polli reference genome to investigate the effects of global change in West African waters.</title>
        <authorList>
            <person name="Mateo J.L."/>
            <person name="Blanco-Fernandez C."/>
            <person name="Garcia-Vazquez E."/>
            <person name="Machado-Schiaffino G."/>
        </authorList>
    </citation>
    <scope>NUCLEOTIDE SEQUENCE</scope>
    <source>
        <strain evidence="10">C29</strain>
        <tissue evidence="10">Fin</tissue>
    </source>
</reference>
<sequence length="1929" mass="213840">MTSEKFLHCLILPSVRLMDSGEYTVVAGSSMSKGHLGVEGRDVKISEPANREITVVEKQRATFEFEVNEDEVEGRWLKNGVEIQFSVEERFNYATIRKIHRLTISETYRSDAGEYTFIAGKNRSTMNLLVKIPEAPQIIKHMEPQSVAAGKPARFTVQVTGVPQPQVFWYKNSQALSPGFKCKFSDDGNEHTLLLIEVFPEDAAVYNCEAKNDYGEATTSAALNVEVPEVVSPESGPQLAAPVISSPLKDLLVPQGSPAKIQCTVSGEGVKVITLIPDLKVVWYCNGREIRNSDIYRMSQFGETCQLDVNPAQEGEYMCTASNSAGMVSCTAKLTLDDENAQALASSECESVVIQREHVQSKSSHSVEMVSEFSSMSTTILSSWRSVDVQSTSESLPASPKLLLEMNDVQVKSGEMATFSCSFDGQPFTCVVWDHNGHGLGETKRMRSSERGGLLSLIIQSVSLGDQGVYHCTASNTHGHNSSSARLIVEAKEVIIKAETSTPTDYVHKVSQSDKQLPGLPGQDKPLEELVPPELPGRDKPLEKLGPESSQRPHNLLSLLNFPDVVPGEAVSSQSELLLKLSPDLLLKNRELALCCVFKGAPTSFLIWLHNCLNVKESLSCLDFKNVGAGQGNGSPSQNASPALDAEGYRVMKVPAVEEETVTEVKSEIKAFSRVAEESYYTGFNVHHKTTAPQLKPEPIRYSSSLERKKEKPVFLSQLSPAAVTEGETARFTVTVSGFPKPSVQWFHNGKGITASSTYTFTHEQDKYSLLINKVERMFEGEYSCTVCNRFGQSTCSSYLHVNLKDPQRYEKEVERRYDPTGMPPEFTQMIEPLHSPQGGQALFRYMVTGSPLPEVQWLRGSYRIQPSGFCIIVNNSDGSGFIQIKSIKQDDSGIYTCKASNQFGEASCSAELVVFREAVQQEQHTIIQEKGYKVTMTEQATESRLYQVSLPGQERSRSDQMVYTIGTEDRRIIPSEQVGTIRELNISAATLQKEQVTHQAAILQSHEVEERVSVTPAHPSHISAVPLKQLHMAAFTSSVLESQKIIEQHFDRILSPELVEVEFTKEQPSRLMSAIAQEVVPFTTVKSEILPDSAPEQLHTSSEPQQVVCGYQVQSAVPILKETSAPILRQEEQRSFRVKEGVKILYTAHCAGQLPITERHAEPLEALELATEPLIDKERPEPVVAPVSEITMILAKENTFAICRTEEESAIPCKDTVCRSAQCIEETYQIQAEHSGLIQGMESSLSLKSQREKERLVHLQVFCDQDILQSEGRFMSEKPLLEQADAGKSTALLYSVTQNEQRTLVCEATSGLSAMVKSKSVQSKKEMPPTLHLQSVQDVTALPKEDILTIIKPEQQVAAQKQENARSHAATSEERRAITADYHKDLDVSVTGVKSQLRTEPRPQNILQVSSHPTQLPKETPFTSDMKQQRALVQREEHWNVMHLTSVESSLALEEGHTESLTAVDKFTCQTAVEPKVPTEPVQVEEKEISTESSLSLEAAEQDFAVQIQEGQSVRQSIMMDEKHVLKGEFSHAIIKSESTKISITTQPKVSLMAPQSEESTALLKELTFVIQIPKPSSVNIRRQLKDALQSAVAREQPLLLADVVGKLEAARVQEVKVQKEPKRAMFTYLVTSSGAPIEISLAFDGEYPQTADLRSELQAAFHSIVYQESQVLTSEQPGTMLLDRPQKAQAAPACSKELLTSVVDSVTVSERTMGWHPAVSHSASVKTEDRVSYKSASVQDVSEILELKRSYQHDVGASDLTTTVAQVSVEQHVEVHRETREEYLSEAFMISESSDSIVDYPVVVNPPDDVCIEENSQAVFSTTIKYVTKVNWLFNGKLVKSGEEFKYSKDHDTYTLVINKVIKEKHQGEYICEAENEAGKTTTTSRLTVVSRGLKMRITLISPSHNTTAVMCKTWNSFLGIPLECIY</sequence>
<keyword evidence="7" id="KW-0393">Immunoglobulin domain</keyword>
<gene>
    <name evidence="10" type="primary">Ttn_7</name>
    <name evidence="10" type="ORF">N1851_018358</name>
</gene>
<evidence type="ECO:0000256" key="2">
    <source>
        <dbReference type="ARBA" id="ARBA00006692"/>
    </source>
</evidence>
<dbReference type="PANTHER" id="PTHR47633">
    <property type="entry name" value="IMMUNOGLOBULIN"/>
    <property type="match status" value="1"/>
</dbReference>
<accession>A0AA47MP22</accession>
<dbReference type="Pfam" id="PF07679">
    <property type="entry name" value="I-set"/>
    <property type="match status" value="7"/>
</dbReference>